<dbReference type="STRING" id="993689.GCA_002077135_00045"/>
<dbReference type="EMBL" id="MWQO01000033">
    <property type="protein sequence ID" value="THD10127.1"/>
    <property type="molecule type" value="Genomic_DNA"/>
</dbReference>
<keyword evidence="3" id="KW-1185">Reference proteome</keyword>
<protein>
    <recommendedName>
        <fullName evidence="1">Nucleotide modification associated domain-containing protein</fullName>
    </recommendedName>
</protein>
<dbReference type="RefSeq" id="WP_081130114.1">
    <property type="nucleotide sequence ID" value="NZ_LDOS01000005.1"/>
</dbReference>
<dbReference type="Pfam" id="PF18753">
    <property type="entry name" value="Nmad2"/>
    <property type="match status" value="1"/>
</dbReference>
<sequence length="209" mass="23469">MSSIYFYKMTVDSGGAPCVTSDLLSLAICKPMIRSCAIENDLIFGFAANSLHVDNRLIYIALVTQVVRNGEYWTDEYRSRGDCIYERRGSGYHLRRGSLFHTDAGHLEHDLGKPPRYTRVKVLLSDDFRYFGVEGTADYKQNLPILKGTIEALKTGHRRNHAEGVRDALLTLKEQVWSANRKRVLGKPSQQPDGRVCLRGSGCGIIETS</sequence>
<evidence type="ECO:0000313" key="3">
    <source>
        <dbReference type="Proteomes" id="UP000307749"/>
    </source>
</evidence>
<evidence type="ECO:0000259" key="1">
    <source>
        <dbReference type="Pfam" id="PF18753"/>
    </source>
</evidence>
<proteinExistence type="predicted"/>
<dbReference type="Proteomes" id="UP000307749">
    <property type="component" value="Unassembled WGS sequence"/>
</dbReference>
<name>A0A4S3KMH9_9GAMM</name>
<comment type="caution">
    <text evidence="2">The sequence shown here is derived from an EMBL/GenBank/DDBJ whole genome shotgun (WGS) entry which is preliminary data.</text>
</comment>
<accession>A0A4S3KMH9</accession>
<reference evidence="2 3" key="1">
    <citation type="submission" date="2017-02" db="EMBL/GenBank/DDBJ databases">
        <title>Whole genome sequencing of Metallibacterium scheffleri DSM 24874 (T).</title>
        <authorList>
            <person name="Kumar S."/>
            <person name="Patil P."/>
            <person name="Patil P.B."/>
        </authorList>
    </citation>
    <scope>NUCLEOTIDE SEQUENCE [LARGE SCALE GENOMIC DNA]</scope>
    <source>
        <strain evidence="2 3">DSM 24874</strain>
    </source>
</reference>
<evidence type="ECO:0000313" key="2">
    <source>
        <dbReference type="EMBL" id="THD10127.1"/>
    </source>
</evidence>
<feature type="domain" description="Nucleotide modification associated" evidence="1">
    <location>
        <begin position="1"/>
        <end position="157"/>
    </location>
</feature>
<dbReference type="OrthoDB" id="2080678at2"/>
<dbReference type="InterPro" id="IPR041180">
    <property type="entry name" value="Nmad2"/>
</dbReference>
<gene>
    <name evidence="2" type="ORF">B1806_09675</name>
</gene>
<organism evidence="2 3">
    <name type="scientific">Metallibacterium scheffleri</name>
    <dbReference type="NCBI Taxonomy" id="993689"/>
    <lineage>
        <taxon>Bacteria</taxon>
        <taxon>Pseudomonadati</taxon>
        <taxon>Pseudomonadota</taxon>
        <taxon>Gammaproteobacteria</taxon>
        <taxon>Lysobacterales</taxon>
        <taxon>Rhodanobacteraceae</taxon>
        <taxon>Metallibacterium</taxon>
    </lineage>
</organism>
<dbReference type="AlphaFoldDB" id="A0A4S3KMH9"/>